<accession>A0A154L8M5</accession>
<sequence>MSTENANQSESPKKLSLVVFSGSFEKVHYALVMASAALASGREATLFFTMEASRAVLAPSGWRHLRTEAEGATATSIDLSYSTRGIGTFEELLSACVALDGKFMVCDMGLRALGLENEAKREELKIETGGVVTFLNDARQQGEMLFI</sequence>
<protein>
    <submittedName>
        <fullName evidence="1">Uncharacterized protein</fullName>
    </submittedName>
</protein>
<dbReference type="SUPFAM" id="SSF75169">
    <property type="entry name" value="DsrEFH-like"/>
    <property type="match status" value="1"/>
</dbReference>
<dbReference type="Gene3D" id="3.40.1260.10">
    <property type="entry name" value="DsrEFH-like"/>
    <property type="match status" value="1"/>
</dbReference>
<dbReference type="AlphaFoldDB" id="A0A154L8M5"/>
<dbReference type="OrthoDB" id="269440at2"/>
<evidence type="ECO:0000313" key="1">
    <source>
        <dbReference type="EMBL" id="KZB66706.1"/>
    </source>
</evidence>
<dbReference type="PANTHER" id="PTHR34655">
    <property type="entry name" value="CONSERVED WITHIN P. AEROPHILUM"/>
    <property type="match status" value="1"/>
</dbReference>
<comment type="caution">
    <text evidence="1">The sequence shown here is derived from an EMBL/GenBank/DDBJ whole genome shotgun (WGS) entry which is preliminary data.</text>
</comment>
<organism evidence="1 2">
    <name type="scientific">Thalassospira lucentensis</name>
    <dbReference type="NCBI Taxonomy" id="168935"/>
    <lineage>
        <taxon>Bacteria</taxon>
        <taxon>Pseudomonadati</taxon>
        <taxon>Pseudomonadota</taxon>
        <taxon>Alphaproteobacteria</taxon>
        <taxon>Rhodospirillales</taxon>
        <taxon>Thalassospiraceae</taxon>
        <taxon>Thalassospira</taxon>
    </lineage>
</organism>
<evidence type="ECO:0000313" key="2">
    <source>
        <dbReference type="Proteomes" id="UP000076335"/>
    </source>
</evidence>
<dbReference type="Proteomes" id="UP000076335">
    <property type="component" value="Unassembled WGS sequence"/>
</dbReference>
<gene>
    <name evidence="1" type="ORF">AUP42_14300</name>
</gene>
<dbReference type="RefSeq" id="WP_062949943.1">
    <property type="nucleotide sequence ID" value="NZ_CP136684.1"/>
</dbReference>
<proteinExistence type="predicted"/>
<dbReference type="EMBL" id="LPVY01000005">
    <property type="protein sequence ID" value="KZB66706.1"/>
    <property type="molecule type" value="Genomic_DNA"/>
</dbReference>
<name>A0A154L8M5_9PROT</name>
<dbReference type="PANTHER" id="PTHR34655:SF2">
    <property type="entry name" value="PEROXIREDOXIN FAMILY PROTEIN"/>
    <property type="match status" value="1"/>
</dbReference>
<dbReference type="InterPro" id="IPR027396">
    <property type="entry name" value="DsrEFH-like"/>
</dbReference>
<reference evidence="1 2" key="1">
    <citation type="submission" date="2015-12" db="EMBL/GenBank/DDBJ databases">
        <title>Genome sequence of Thalassospira lucentensis MCCC 1A02072.</title>
        <authorList>
            <person name="Lu L."/>
            <person name="Lai Q."/>
            <person name="Shao Z."/>
            <person name="Qian P."/>
        </authorList>
    </citation>
    <scope>NUCLEOTIDE SEQUENCE [LARGE SCALE GENOMIC DNA]</scope>
    <source>
        <strain evidence="1 2">MCCC 1A02072</strain>
    </source>
</reference>